<protein>
    <recommendedName>
        <fullName evidence="4">Right handed beta helix domain-containing protein</fullName>
    </recommendedName>
</protein>
<feature type="chain" id="PRO_5013139897" description="Right handed beta helix domain-containing protein" evidence="1">
    <location>
        <begin position="23"/>
        <end position="358"/>
    </location>
</feature>
<dbReference type="OrthoDB" id="1454806at2"/>
<organism evidence="2 3">
    <name type="scientific">Nonlabens spongiae</name>
    <dbReference type="NCBI Taxonomy" id="331648"/>
    <lineage>
        <taxon>Bacteria</taxon>
        <taxon>Pseudomonadati</taxon>
        <taxon>Bacteroidota</taxon>
        <taxon>Flavobacteriia</taxon>
        <taxon>Flavobacteriales</taxon>
        <taxon>Flavobacteriaceae</taxon>
        <taxon>Nonlabens</taxon>
    </lineage>
</organism>
<evidence type="ECO:0008006" key="4">
    <source>
        <dbReference type="Google" id="ProtNLM"/>
    </source>
</evidence>
<name>A0A1W6MKA4_9FLAO</name>
<dbReference type="Gene3D" id="2.160.20.10">
    <property type="entry name" value="Single-stranded right-handed beta-helix, Pectin lyase-like"/>
    <property type="match status" value="1"/>
</dbReference>
<dbReference type="AlphaFoldDB" id="A0A1W6MKA4"/>
<evidence type="ECO:0000256" key="1">
    <source>
        <dbReference type="SAM" id="SignalP"/>
    </source>
</evidence>
<keyword evidence="1" id="KW-0732">Signal</keyword>
<dbReference type="Proteomes" id="UP000193431">
    <property type="component" value="Chromosome"/>
</dbReference>
<dbReference type="EMBL" id="CP019344">
    <property type="protein sequence ID" value="ARN78025.1"/>
    <property type="molecule type" value="Genomic_DNA"/>
</dbReference>
<proteinExistence type="predicted"/>
<gene>
    <name evidence="2" type="ORF">BST97_08435</name>
</gene>
<dbReference type="SUPFAM" id="SSF51126">
    <property type="entry name" value="Pectin lyase-like"/>
    <property type="match status" value="1"/>
</dbReference>
<sequence length="358" mass="37710">MKNLLTTLTTALMLFNAITLQAQTTITVDNTPGSGAQFSDIQSAVDAASNGDTIYVQQSQSNYGVVVVDKPVTIIGRSALDANFITRIQEIRLTIGSDGTIIRGVSVINGISTVGEGGANPTTGVISNITITECTTSINLGSDGSSDSYDVQNITLSGINHRGIDLDSTVSNVLIDNSSITALSASNPSALLVSNCIFEMRSTSQPQIINSNVNGTITITNTIFEGPVSTLRISGNYSLSFCLLVNVNDPTNPVTVEPNTSATNNVNNCIFGQDPLFVLNGPIPGGQGIFTTIPDFNLQTGSPAIGAGFQGENIGYESTFNFKRLGKPRNFPEVKITNFTNISQPNGTLTFEIQATSH</sequence>
<feature type="signal peptide" evidence="1">
    <location>
        <begin position="1"/>
        <end position="22"/>
    </location>
</feature>
<accession>A0A1W6MKA4</accession>
<keyword evidence="3" id="KW-1185">Reference proteome</keyword>
<evidence type="ECO:0000313" key="2">
    <source>
        <dbReference type="EMBL" id="ARN78025.1"/>
    </source>
</evidence>
<dbReference type="InterPro" id="IPR012334">
    <property type="entry name" value="Pectin_lyas_fold"/>
</dbReference>
<evidence type="ECO:0000313" key="3">
    <source>
        <dbReference type="Proteomes" id="UP000193431"/>
    </source>
</evidence>
<dbReference type="RefSeq" id="WP_085766820.1">
    <property type="nucleotide sequence ID" value="NZ_CP019344.1"/>
</dbReference>
<reference evidence="2 3" key="1">
    <citation type="submission" date="2016-11" db="EMBL/GenBank/DDBJ databases">
        <title>Trade-off between light-utilization and light-protection in marine flavobacteria.</title>
        <authorList>
            <person name="Kumagai Y."/>
        </authorList>
    </citation>
    <scope>NUCLEOTIDE SEQUENCE [LARGE SCALE GENOMIC DNA]</scope>
    <source>
        <strain evidence="2 3">JCM 13191</strain>
    </source>
</reference>
<dbReference type="STRING" id="331648.BST97_08435"/>
<dbReference type="InterPro" id="IPR011050">
    <property type="entry name" value="Pectin_lyase_fold/virulence"/>
</dbReference>